<gene>
    <name evidence="4" type="ORF">EDF62_3273</name>
</gene>
<dbReference type="Gene3D" id="3.40.50.300">
    <property type="entry name" value="P-loop containing nucleotide triphosphate hydrolases"/>
    <property type="match status" value="1"/>
</dbReference>
<dbReference type="PANTHER" id="PTHR45766:SF6">
    <property type="entry name" value="SWI_SNF-RELATED MATRIX-ASSOCIATED ACTIN-DEPENDENT REGULATOR OF CHROMATIN SUBFAMILY A-LIKE PROTEIN 1"/>
    <property type="match status" value="1"/>
</dbReference>
<keyword evidence="1" id="KW-0378">Hydrolase</keyword>
<accession>A0A4R6RRY0</accession>
<dbReference type="CDD" id="cd18793">
    <property type="entry name" value="SF2_C_SNF"/>
    <property type="match status" value="1"/>
</dbReference>
<dbReference type="GO" id="GO:0006281">
    <property type="term" value="P:DNA repair"/>
    <property type="evidence" value="ECO:0007669"/>
    <property type="project" value="TreeGrafter"/>
</dbReference>
<dbReference type="SUPFAM" id="SSF52540">
    <property type="entry name" value="P-loop containing nucleoside triphosphate hydrolases"/>
    <property type="match status" value="2"/>
</dbReference>
<dbReference type="SMART" id="SM00487">
    <property type="entry name" value="DEXDc"/>
    <property type="match status" value="1"/>
</dbReference>
<comment type="caution">
    <text evidence="4">The sequence shown here is derived from an EMBL/GenBank/DDBJ whole genome shotgun (WGS) entry which is preliminary data.</text>
</comment>
<dbReference type="PANTHER" id="PTHR45766">
    <property type="entry name" value="DNA ANNEALING HELICASE AND ENDONUCLEASE ZRANB3 FAMILY MEMBER"/>
    <property type="match status" value="1"/>
</dbReference>
<dbReference type="GO" id="GO:0031297">
    <property type="term" value="P:replication fork processing"/>
    <property type="evidence" value="ECO:0007669"/>
    <property type="project" value="TreeGrafter"/>
</dbReference>
<dbReference type="GO" id="GO:0004386">
    <property type="term" value="F:helicase activity"/>
    <property type="evidence" value="ECO:0007669"/>
    <property type="project" value="UniProtKB-KW"/>
</dbReference>
<dbReference type="InterPro" id="IPR000330">
    <property type="entry name" value="SNF2_N"/>
</dbReference>
<feature type="domain" description="Helicase C-terminal" evidence="3">
    <location>
        <begin position="504"/>
        <end position="659"/>
    </location>
</feature>
<evidence type="ECO:0000259" key="3">
    <source>
        <dbReference type="PROSITE" id="PS51194"/>
    </source>
</evidence>
<dbReference type="AlphaFoldDB" id="A0A4R6RRY0"/>
<dbReference type="Pfam" id="PF00176">
    <property type="entry name" value="SNF2-rel_dom"/>
    <property type="match status" value="1"/>
</dbReference>
<dbReference type="InterPro" id="IPR027417">
    <property type="entry name" value="P-loop_NTPase"/>
</dbReference>
<dbReference type="InterPro" id="IPR014001">
    <property type="entry name" value="Helicase_ATP-bd"/>
</dbReference>
<keyword evidence="4" id="KW-0547">Nucleotide-binding</keyword>
<protein>
    <submittedName>
        <fullName evidence="4">Helicase-like protein</fullName>
    </submittedName>
</protein>
<reference evidence="4 5" key="1">
    <citation type="submission" date="2019-03" db="EMBL/GenBank/DDBJ databases">
        <title>Genomic analyses of the natural microbiome of Caenorhabditis elegans.</title>
        <authorList>
            <person name="Samuel B."/>
        </authorList>
    </citation>
    <scope>NUCLEOTIDE SEQUENCE [LARGE SCALE GENOMIC DNA]</scope>
    <source>
        <strain evidence="4 5">JUb18</strain>
    </source>
</reference>
<evidence type="ECO:0000259" key="2">
    <source>
        <dbReference type="PROSITE" id="PS51192"/>
    </source>
</evidence>
<feature type="domain" description="Helicase ATP-binding" evidence="2">
    <location>
        <begin position="215"/>
        <end position="378"/>
    </location>
</feature>
<dbReference type="EMBL" id="SNYA01000009">
    <property type="protein sequence ID" value="TDP89542.1"/>
    <property type="molecule type" value="Genomic_DNA"/>
</dbReference>
<evidence type="ECO:0000313" key="5">
    <source>
        <dbReference type="Proteomes" id="UP000295601"/>
    </source>
</evidence>
<keyword evidence="4" id="KW-0067">ATP-binding</keyword>
<dbReference type="SMART" id="SM00490">
    <property type="entry name" value="HELICc"/>
    <property type="match status" value="1"/>
</dbReference>
<evidence type="ECO:0000313" key="4">
    <source>
        <dbReference type="EMBL" id="TDP89542.1"/>
    </source>
</evidence>
<sequence length="693" mass="76872">MLGLVTGTVDDPEIRISFPYDAIHAPSRSPLREYIKAKCDARWDKAAGQWVITGTPRHPDEFFAGCGITLHIDREAFPGVTSAEELQRPFGVLAPNGRQVQVHSRMTSRAELLHLLGYAAQWDREAKVNVIPVTDVYLNGQLRPQVEWSEEAQWAAYRALTAKVAVSGLEEQAEACGRVPSVDESFKSWFESSVASMPEWWDWDSREPFPHQFPGAYSAVLGHRLIADAPGVGKTNTAIMCAGLKRSKRILVVCPPKLSLNWGHEFAQAGYPHQIRVFRAGPLRKKDKEPLPDEGVVVVGDSLLASRDALRDQLIEWCPDFFVVDEIHRLKSLASKRTQAVLDVAHHVPVSGRYGLTGTPIISGPHELVPILEFTGHLGPVFGGAHAFLHRFCTYFEKFKSFAPRKHALPELHALLTRHIWVRRPKFEVLKMLSKPISSAIELDVDVSAYKEAHRQVIEKLEEWVSTFIGEWGIPPDEEAIESYLELNAVGHVSHLRLASAVTKLETATELIAEHVASDPDNESPLIVWVHHKEVQLALAEQLESEGVAYRMVVGGQSQKQSQESVDMYQDGQVQVLICSITAAGVGLTLTRGCEALFVETDWTPAIVSQAVDRQNRIGQTRAVITRTLVALGTLDEHIQRIQQKKGAIAGVVHGDDLSDVAVLHSQDLATPREIIRGLLEPIVKKMQPKIAA</sequence>
<organism evidence="4 5">
    <name type="scientific">Leucobacter luti</name>
    <dbReference type="NCBI Taxonomy" id="340320"/>
    <lineage>
        <taxon>Bacteria</taxon>
        <taxon>Bacillati</taxon>
        <taxon>Actinomycetota</taxon>
        <taxon>Actinomycetes</taxon>
        <taxon>Micrococcales</taxon>
        <taxon>Microbacteriaceae</taxon>
        <taxon>Leucobacter</taxon>
    </lineage>
</organism>
<dbReference type="InterPro" id="IPR049730">
    <property type="entry name" value="SNF2/RAD54-like_C"/>
</dbReference>
<dbReference type="InterPro" id="IPR001650">
    <property type="entry name" value="Helicase_C-like"/>
</dbReference>
<dbReference type="PROSITE" id="PS51192">
    <property type="entry name" value="HELICASE_ATP_BIND_1"/>
    <property type="match status" value="1"/>
</dbReference>
<name>A0A4R6RRY0_9MICO</name>
<dbReference type="GO" id="GO:0005524">
    <property type="term" value="F:ATP binding"/>
    <property type="evidence" value="ECO:0007669"/>
    <property type="project" value="InterPro"/>
</dbReference>
<dbReference type="PROSITE" id="PS51194">
    <property type="entry name" value="HELICASE_CTER"/>
    <property type="match status" value="1"/>
</dbReference>
<evidence type="ECO:0000256" key="1">
    <source>
        <dbReference type="ARBA" id="ARBA00022801"/>
    </source>
</evidence>
<dbReference type="Proteomes" id="UP000295601">
    <property type="component" value="Unassembled WGS sequence"/>
</dbReference>
<dbReference type="GO" id="GO:0016787">
    <property type="term" value="F:hydrolase activity"/>
    <property type="evidence" value="ECO:0007669"/>
    <property type="project" value="UniProtKB-KW"/>
</dbReference>
<proteinExistence type="predicted"/>
<dbReference type="InterPro" id="IPR038718">
    <property type="entry name" value="SNF2-like_sf"/>
</dbReference>
<dbReference type="Pfam" id="PF00271">
    <property type="entry name" value="Helicase_C"/>
    <property type="match status" value="1"/>
</dbReference>
<keyword evidence="5" id="KW-1185">Reference proteome</keyword>
<dbReference type="Gene3D" id="3.40.50.10810">
    <property type="entry name" value="Tandem AAA-ATPase domain"/>
    <property type="match status" value="1"/>
</dbReference>
<keyword evidence="4" id="KW-0347">Helicase</keyword>